<dbReference type="Proteomes" id="UP000469385">
    <property type="component" value="Unassembled WGS sequence"/>
</dbReference>
<proteinExistence type="predicted"/>
<dbReference type="AlphaFoldDB" id="A0A6N8IU33"/>
<feature type="transmembrane region" description="Helical" evidence="1">
    <location>
        <begin position="59"/>
        <end position="76"/>
    </location>
</feature>
<organism evidence="2 3">
    <name type="scientific">Ramlibacter pinisoli</name>
    <dbReference type="NCBI Taxonomy" id="2682844"/>
    <lineage>
        <taxon>Bacteria</taxon>
        <taxon>Pseudomonadati</taxon>
        <taxon>Pseudomonadota</taxon>
        <taxon>Betaproteobacteria</taxon>
        <taxon>Burkholderiales</taxon>
        <taxon>Comamonadaceae</taxon>
        <taxon>Ramlibacter</taxon>
    </lineage>
</organism>
<comment type="caution">
    <text evidence="2">The sequence shown here is derived from an EMBL/GenBank/DDBJ whole genome shotgun (WGS) entry which is preliminary data.</text>
</comment>
<protein>
    <submittedName>
        <fullName evidence="2">Lysophosphatidic acid receptor</fullName>
    </submittedName>
</protein>
<gene>
    <name evidence="2" type="ORF">GON04_09540</name>
</gene>
<evidence type="ECO:0000256" key="1">
    <source>
        <dbReference type="SAM" id="Phobius"/>
    </source>
</evidence>
<dbReference type="RefSeq" id="WP_157397666.1">
    <property type="nucleotide sequence ID" value="NZ_WSEL01000003.1"/>
</dbReference>
<reference evidence="2 3" key="1">
    <citation type="submission" date="2019-12" db="EMBL/GenBank/DDBJ databases">
        <authorList>
            <person name="Huq M.A."/>
        </authorList>
    </citation>
    <scope>NUCLEOTIDE SEQUENCE [LARGE SCALE GENOMIC DNA]</scope>
    <source>
        <strain evidence="2 3">MAH-25</strain>
    </source>
</reference>
<keyword evidence="2" id="KW-0675">Receptor</keyword>
<keyword evidence="1" id="KW-1133">Transmembrane helix</keyword>
<keyword evidence="1" id="KW-0472">Membrane</keyword>
<feature type="transmembrane region" description="Helical" evidence="1">
    <location>
        <begin position="83"/>
        <end position="105"/>
    </location>
</feature>
<dbReference type="EMBL" id="WSEL01000003">
    <property type="protein sequence ID" value="MVQ29690.1"/>
    <property type="molecule type" value="Genomic_DNA"/>
</dbReference>
<sequence length="114" mass="12038">MREAWLALLAVAAGFALSFLAMGLFWIAMAWPVQALVVLPFGATAWALARWSGNPRRAALLLLVGATPLGLLFTLFRDREGSHLLPVLMVVLWALGTLAGASLAAGRPDGQAGE</sequence>
<keyword evidence="1" id="KW-0812">Transmembrane</keyword>
<evidence type="ECO:0000313" key="3">
    <source>
        <dbReference type="Proteomes" id="UP000469385"/>
    </source>
</evidence>
<keyword evidence="3" id="KW-1185">Reference proteome</keyword>
<accession>A0A6N8IU33</accession>
<evidence type="ECO:0000313" key="2">
    <source>
        <dbReference type="EMBL" id="MVQ29690.1"/>
    </source>
</evidence>
<name>A0A6N8IU33_9BURK</name>